<organism evidence="2 3">
    <name type="scientific">Eleutherodactylus coqui</name>
    <name type="common">Puerto Rican coqui</name>
    <dbReference type="NCBI Taxonomy" id="57060"/>
    <lineage>
        <taxon>Eukaryota</taxon>
        <taxon>Metazoa</taxon>
        <taxon>Chordata</taxon>
        <taxon>Craniata</taxon>
        <taxon>Vertebrata</taxon>
        <taxon>Euteleostomi</taxon>
        <taxon>Amphibia</taxon>
        <taxon>Batrachia</taxon>
        <taxon>Anura</taxon>
        <taxon>Neobatrachia</taxon>
        <taxon>Hyloidea</taxon>
        <taxon>Eleutherodactylidae</taxon>
        <taxon>Eleutherodactylinae</taxon>
        <taxon>Eleutherodactylus</taxon>
        <taxon>Eleutherodactylus</taxon>
    </lineage>
</organism>
<feature type="region of interest" description="Disordered" evidence="1">
    <location>
        <begin position="66"/>
        <end position="117"/>
    </location>
</feature>
<dbReference type="EMBL" id="WNTK01020637">
    <property type="protein sequence ID" value="KAG9461494.1"/>
    <property type="molecule type" value="Genomic_DNA"/>
</dbReference>
<dbReference type="OrthoDB" id="6273691at2759"/>
<feature type="compositionally biased region" description="Polar residues" evidence="1">
    <location>
        <begin position="31"/>
        <end position="44"/>
    </location>
</feature>
<feature type="region of interest" description="Disordered" evidence="1">
    <location>
        <begin position="1"/>
        <end position="44"/>
    </location>
</feature>
<sequence length="117" mass="12809">SRARKLSFGQYDNDASDPPGPRYGWKRSPEQESTPRMLTATGQAQAEEDPFCSYQGGVDEVDNIFRGSHNGSGDVPPTPAFPISPETPYVRTPPNYSQLTEAGHPFYSPADMYTAGH</sequence>
<feature type="non-terminal residue" evidence="2">
    <location>
        <position position="1"/>
    </location>
</feature>
<accession>A0A8J6BAV8</accession>
<dbReference type="Proteomes" id="UP000770717">
    <property type="component" value="Unassembled WGS sequence"/>
</dbReference>
<reference evidence="2" key="1">
    <citation type="thesis" date="2020" institute="ProQuest LLC" country="789 East Eisenhower Parkway, Ann Arbor, MI, USA">
        <title>Comparative Genomics and Chromosome Evolution.</title>
        <authorList>
            <person name="Mudd A.B."/>
        </authorList>
    </citation>
    <scope>NUCLEOTIDE SEQUENCE</scope>
    <source>
        <strain evidence="2">HN-11 Male</strain>
        <tissue evidence="2">Kidney and liver</tissue>
    </source>
</reference>
<comment type="caution">
    <text evidence="2">The sequence shown here is derived from an EMBL/GenBank/DDBJ whole genome shotgun (WGS) entry which is preliminary data.</text>
</comment>
<protein>
    <submittedName>
        <fullName evidence="2">Uncharacterized protein</fullName>
    </submittedName>
</protein>
<evidence type="ECO:0000256" key="1">
    <source>
        <dbReference type="SAM" id="MobiDB-lite"/>
    </source>
</evidence>
<feature type="non-terminal residue" evidence="2">
    <location>
        <position position="117"/>
    </location>
</feature>
<keyword evidence="3" id="KW-1185">Reference proteome</keyword>
<dbReference type="AlphaFoldDB" id="A0A8J6BAV8"/>
<evidence type="ECO:0000313" key="3">
    <source>
        <dbReference type="Proteomes" id="UP000770717"/>
    </source>
</evidence>
<proteinExistence type="predicted"/>
<evidence type="ECO:0000313" key="2">
    <source>
        <dbReference type="EMBL" id="KAG9461494.1"/>
    </source>
</evidence>
<gene>
    <name evidence="2" type="ORF">GDO78_016673</name>
</gene>
<name>A0A8J6BAV8_ELECQ</name>